<evidence type="ECO:0000256" key="1">
    <source>
        <dbReference type="ARBA" id="ARBA00004651"/>
    </source>
</evidence>
<dbReference type="KEGG" id="geo:Geob_1181"/>
<dbReference type="InterPro" id="IPR035965">
    <property type="entry name" value="PAS-like_dom_sf"/>
</dbReference>
<dbReference type="SMART" id="SM00052">
    <property type="entry name" value="EAL"/>
    <property type="match status" value="1"/>
</dbReference>
<keyword evidence="9 12" id="KW-1133">Transmembrane helix</keyword>
<dbReference type="CDD" id="cd01948">
    <property type="entry name" value="EAL"/>
    <property type="match status" value="1"/>
</dbReference>
<dbReference type="Pfam" id="PF00990">
    <property type="entry name" value="GGDEF"/>
    <property type="match status" value="1"/>
</dbReference>
<dbReference type="Proteomes" id="UP000007721">
    <property type="component" value="Chromosome"/>
</dbReference>
<keyword evidence="3" id="KW-0597">Phosphoprotein</keyword>
<dbReference type="InterPro" id="IPR043128">
    <property type="entry name" value="Rev_trsase/Diguanyl_cyclase"/>
</dbReference>
<dbReference type="Pfam" id="PF08448">
    <property type="entry name" value="PAS_4"/>
    <property type="match status" value="1"/>
</dbReference>
<dbReference type="EMBL" id="CP001390">
    <property type="protein sequence ID" value="ACM19541.1"/>
    <property type="molecule type" value="Genomic_DNA"/>
</dbReference>
<dbReference type="InterPro" id="IPR029787">
    <property type="entry name" value="Nucleotide_cyclase"/>
</dbReference>
<dbReference type="PROSITE" id="PS50883">
    <property type="entry name" value="EAL"/>
    <property type="match status" value="1"/>
</dbReference>
<dbReference type="GO" id="GO:0000160">
    <property type="term" value="P:phosphorelay signal transduction system"/>
    <property type="evidence" value="ECO:0007669"/>
    <property type="project" value="UniProtKB-KW"/>
</dbReference>
<keyword evidence="2" id="KW-1003">Cell membrane</keyword>
<dbReference type="SUPFAM" id="SSF55073">
    <property type="entry name" value="Nucleotide cyclase"/>
    <property type="match status" value="1"/>
</dbReference>
<keyword evidence="5 12" id="KW-0812">Transmembrane</keyword>
<evidence type="ECO:0000256" key="5">
    <source>
        <dbReference type="ARBA" id="ARBA00022692"/>
    </source>
</evidence>
<gene>
    <name evidence="17" type="ordered locus">Geob_1181</name>
</gene>
<dbReference type="PANTHER" id="PTHR44757">
    <property type="entry name" value="DIGUANYLATE CYCLASE DGCP"/>
    <property type="match status" value="1"/>
</dbReference>
<dbReference type="PROSITE" id="PS50113">
    <property type="entry name" value="PAC"/>
    <property type="match status" value="1"/>
</dbReference>
<evidence type="ECO:0000256" key="6">
    <source>
        <dbReference type="ARBA" id="ARBA00022741"/>
    </source>
</evidence>
<dbReference type="STRING" id="316067.Geob_1181"/>
<dbReference type="InterPro" id="IPR000160">
    <property type="entry name" value="GGDEF_dom"/>
</dbReference>
<dbReference type="CDD" id="cd06225">
    <property type="entry name" value="HAMP"/>
    <property type="match status" value="1"/>
</dbReference>
<dbReference type="InterPro" id="IPR003660">
    <property type="entry name" value="HAMP_dom"/>
</dbReference>
<evidence type="ECO:0000256" key="12">
    <source>
        <dbReference type="SAM" id="Phobius"/>
    </source>
</evidence>
<dbReference type="InterPro" id="IPR035919">
    <property type="entry name" value="EAL_sf"/>
</dbReference>
<dbReference type="eggNOG" id="COG2770">
    <property type="taxonomic scope" value="Bacteria"/>
</dbReference>
<evidence type="ECO:0000259" key="13">
    <source>
        <dbReference type="PROSITE" id="PS50113"/>
    </source>
</evidence>
<dbReference type="Gene3D" id="6.10.340.10">
    <property type="match status" value="1"/>
</dbReference>
<evidence type="ECO:0000256" key="7">
    <source>
        <dbReference type="ARBA" id="ARBA00022777"/>
    </source>
</evidence>
<evidence type="ECO:0000256" key="10">
    <source>
        <dbReference type="ARBA" id="ARBA00023012"/>
    </source>
</evidence>
<evidence type="ECO:0000256" key="3">
    <source>
        <dbReference type="ARBA" id="ARBA00022553"/>
    </source>
</evidence>
<dbReference type="Pfam" id="PF00672">
    <property type="entry name" value="HAMP"/>
    <property type="match status" value="1"/>
</dbReference>
<dbReference type="CDD" id="cd01949">
    <property type="entry name" value="GGDEF"/>
    <property type="match status" value="1"/>
</dbReference>
<dbReference type="NCBIfam" id="TIGR00254">
    <property type="entry name" value="GGDEF"/>
    <property type="match status" value="1"/>
</dbReference>
<evidence type="ECO:0000313" key="18">
    <source>
        <dbReference type="Proteomes" id="UP000007721"/>
    </source>
</evidence>
<dbReference type="InterPro" id="IPR029151">
    <property type="entry name" value="Sensor-like_sf"/>
</dbReference>
<dbReference type="eggNOG" id="COG5001">
    <property type="taxonomic scope" value="Bacteria"/>
</dbReference>
<dbReference type="InterPro" id="IPR033479">
    <property type="entry name" value="dCache_1"/>
</dbReference>
<dbReference type="InterPro" id="IPR052155">
    <property type="entry name" value="Biofilm_reg_signaling"/>
</dbReference>
<dbReference type="GO" id="GO:0016301">
    <property type="term" value="F:kinase activity"/>
    <property type="evidence" value="ECO:0007669"/>
    <property type="project" value="UniProtKB-KW"/>
</dbReference>
<feature type="domain" description="EAL" evidence="14">
    <location>
        <begin position="668"/>
        <end position="922"/>
    </location>
</feature>
<dbReference type="Gene3D" id="3.30.70.270">
    <property type="match status" value="1"/>
</dbReference>
<dbReference type="Gene3D" id="3.30.450.20">
    <property type="entry name" value="PAS domain"/>
    <property type="match status" value="2"/>
</dbReference>
<feature type="domain" description="HAMP" evidence="15">
    <location>
        <begin position="307"/>
        <end position="360"/>
    </location>
</feature>
<dbReference type="SUPFAM" id="SSF141868">
    <property type="entry name" value="EAL domain-like"/>
    <property type="match status" value="1"/>
</dbReference>
<protein>
    <submittedName>
        <fullName evidence="17">Sensor diguanylate cyclase/phosphodiesterase, Cache_1, HAMP and PAS domain-containing</fullName>
    </submittedName>
</protein>
<keyword evidence="7" id="KW-0418">Kinase</keyword>
<dbReference type="InterPro" id="IPR000014">
    <property type="entry name" value="PAS"/>
</dbReference>
<feature type="transmembrane region" description="Helical" evidence="12">
    <location>
        <begin position="285"/>
        <end position="306"/>
    </location>
</feature>
<keyword evidence="18" id="KW-1185">Reference proteome</keyword>
<accession>B9M3D1</accession>
<reference evidence="17 18" key="1">
    <citation type="submission" date="2009-01" db="EMBL/GenBank/DDBJ databases">
        <title>Complete sequence of Geobacter sp. FRC-32.</title>
        <authorList>
            <consortium name="US DOE Joint Genome Institute"/>
            <person name="Lucas S."/>
            <person name="Copeland A."/>
            <person name="Lapidus A."/>
            <person name="Glavina del Rio T."/>
            <person name="Dalin E."/>
            <person name="Tice H."/>
            <person name="Bruce D."/>
            <person name="Goodwin L."/>
            <person name="Pitluck S."/>
            <person name="Saunders E."/>
            <person name="Brettin T."/>
            <person name="Detter J.C."/>
            <person name="Han C."/>
            <person name="Larimer F."/>
            <person name="Land M."/>
            <person name="Hauser L."/>
            <person name="Kyrpides N."/>
            <person name="Ovchinnikova G."/>
            <person name="Kostka J."/>
            <person name="Richardson P."/>
        </authorList>
    </citation>
    <scope>NUCLEOTIDE SEQUENCE [LARGE SCALE GENOMIC DNA]</scope>
    <source>
        <strain evidence="18">DSM 22248 / JCM 15807 / FRC-32</strain>
    </source>
</reference>
<dbReference type="CDD" id="cd18774">
    <property type="entry name" value="PDC2_HK_sensor"/>
    <property type="match status" value="1"/>
</dbReference>
<evidence type="ECO:0000256" key="2">
    <source>
        <dbReference type="ARBA" id="ARBA00022475"/>
    </source>
</evidence>
<evidence type="ECO:0000256" key="4">
    <source>
        <dbReference type="ARBA" id="ARBA00022679"/>
    </source>
</evidence>
<dbReference type="SMART" id="SM00267">
    <property type="entry name" value="GGDEF"/>
    <property type="match status" value="1"/>
</dbReference>
<dbReference type="Pfam" id="PF02743">
    <property type="entry name" value="dCache_1"/>
    <property type="match status" value="1"/>
</dbReference>
<feature type="domain" description="PAC" evidence="13">
    <location>
        <begin position="441"/>
        <end position="493"/>
    </location>
</feature>
<comment type="subcellular location">
    <subcellularLocation>
        <location evidence="1">Cell membrane</location>
        <topology evidence="1">Multi-pass membrane protein</topology>
    </subcellularLocation>
</comment>
<dbReference type="RefSeq" id="WP_012646270.1">
    <property type="nucleotide sequence ID" value="NC_011979.1"/>
</dbReference>
<evidence type="ECO:0000256" key="9">
    <source>
        <dbReference type="ARBA" id="ARBA00022989"/>
    </source>
</evidence>
<dbReference type="PROSITE" id="PS50887">
    <property type="entry name" value="GGDEF"/>
    <property type="match status" value="1"/>
</dbReference>
<keyword evidence="10" id="KW-0902">Two-component regulatory system</keyword>
<evidence type="ECO:0000259" key="16">
    <source>
        <dbReference type="PROSITE" id="PS50887"/>
    </source>
</evidence>
<dbReference type="Pfam" id="PF00563">
    <property type="entry name" value="EAL"/>
    <property type="match status" value="1"/>
</dbReference>
<proteinExistence type="predicted"/>
<dbReference type="Gene3D" id="3.20.20.450">
    <property type="entry name" value="EAL domain"/>
    <property type="match status" value="1"/>
</dbReference>
<dbReference type="OrthoDB" id="9777298at2"/>
<evidence type="ECO:0000259" key="15">
    <source>
        <dbReference type="PROSITE" id="PS50885"/>
    </source>
</evidence>
<evidence type="ECO:0000313" key="17">
    <source>
        <dbReference type="EMBL" id="ACM19541.1"/>
    </source>
</evidence>
<dbReference type="AlphaFoldDB" id="B9M3D1"/>
<dbReference type="PROSITE" id="PS50885">
    <property type="entry name" value="HAMP"/>
    <property type="match status" value="1"/>
</dbReference>
<dbReference type="NCBIfam" id="TIGR00229">
    <property type="entry name" value="sensory_box"/>
    <property type="match status" value="1"/>
</dbReference>
<evidence type="ECO:0000256" key="11">
    <source>
        <dbReference type="ARBA" id="ARBA00023136"/>
    </source>
</evidence>
<dbReference type="InterPro" id="IPR000700">
    <property type="entry name" value="PAS-assoc_C"/>
</dbReference>
<name>B9M3D1_GEODF</name>
<keyword evidence="11 12" id="KW-0472">Membrane</keyword>
<dbReference type="HOGENOM" id="CLU_000445_70_44_7"/>
<dbReference type="CDD" id="cd12914">
    <property type="entry name" value="PDC1_DGC_like"/>
    <property type="match status" value="1"/>
</dbReference>
<feature type="domain" description="GGDEF" evidence="16">
    <location>
        <begin position="525"/>
        <end position="659"/>
    </location>
</feature>
<dbReference type="InterPro" id="IPR001633">
    <property type="entry name" value="EAL_dom"/>
</dbReference>
<evidence type="ECO:0000259" key="14">
    <source>
        <dbReference type="PROSITE" id="PS50883"/>
    </source>
</evidence>
<dbReference type="FunFam" id="3.30.70.270:FF:000001">
    <property type="entry name" value="Diguanylate cyclase domain protein"/>
    <property type="match status" value="1"/>
</dbReference>
<dbReference type="InterPro" id="IPR013656">
    <property type="entry name" value="PAS_4"/>
</dbReference>
<keyword evidence="6" id="KW-0547">Nucleotide-binding</keyword>
<dbReference type="GO" id="GO:0005886">
    <property type="term" value="C:plasma membrane"/>
    <property type="evidence" value="ECO:0007669"/>
    <property type="project" value="UniProtKB-SubCell"/>
</dbReference>
<dbReference type="PANTHER" id="PTHR44757:SF2">
    <property type="entry name" value="BIOFILM ARCHITECTURE MAINTENANCE PROTEIN MBAA"/>
    <property type="match status" value="1"/>
</dbReference>
<dbReference type="SMART" id="SM00304">
    <property type="entry name" value="HAMP"/>
    <property type="match status" value="1"/>
</dbReference>
<dbReference type="GO" id="GO:0005524">
    <property type="term" value="F:ATP binding"/>
    <property type="evidence" value="ECO:0007669"/>
    <property type="project" value="UniProtKB-KW"/>
</dbReference>
<keyword evidence="4" id="KW-0808">Transferase</keyword>
<dbReference type="SUPFAM" id="SSF55785">
    <property type="entry name" value="PYP-like sensor domain (PAS domain)"/>
    <property type="match status" value="1"/>
</dbReference>
<dbReference type="SUPFAM" id="SSF103190">
    <property type="entry name" value="Sensory domain-like"/>
    <property type="match status" value="1"/>
</dbReference>
<sequence>MAFISLKTKMSVAVSLLVIALVGALALSLFSYFENQTKKSIAQHQAVLISGIADDIDDKILRSLNALISVAKTISPDIINDPEKAQIFLDKRPGTHSIFDNGLFLFSADGKIIAESPYRPGRRGRDISFRDYYKKTVATQRPQISDPYLSTHNPGKPAIILTVPVFDSSGRLQAIFAGSLDLTKQNFLGKLSHIRLGRTGYLFLFTTDGTFVMHPDPGRILRPGTLIGSSFFHMAANGFEGTKERENSRGIRVLTTYRHLRATNWILGANYPLKEAYAPVEQAKFYVALASFFGIILSILVVWLGMRYLTMPLLNMARHIRSMHGEPGKTSPVEVLSEDEIGELGLAFNDLLDRVGKEQEALREAVLTAKNERAKSEAIVAALGDGMSMVDTDFKVLYQNKVHQTLAGGEFIGSYCYQAFEGKDAPCSGCPVAMSFADGLVHTAERVVERDGEKLYLEITASPLFDYDGRINAGIEVVRNISRRKQMESAIEQMAFHDALTGLPNRRLFNERLAQAIAYAQRNDQFLAVMFLDLDHFKDINDSLGHTIGDELLKEVATRLKRCGRRAEDTIARQGGDEFLLFLSEIKDKEDAVHLAALLLQEMTAPFILSGYELFVSVSIGISIYPHDGRDVETLASNADIAMYRAKQQGRNSVNLYNHSMGEKNRQRLTVETSLRRAIGKNQLVLHYQPQVSVHSGKIIGMEALVRWNHPEQGLLLPTSFIPQAEETGLILDLGEWVLETAAAQNKAWQDAGYPPVKISVNYSQRQLRQQDFVEKLLKSLKQTGLEARWLELEIREAVMAEGIMDNLQALAALRDVGVRIAIDNFGAGYSCLKQLGDFPLDALKIDLSFVSQISSSEVKKAIAGTVASLAKGLHLSVIAQGVETKEQMQLLCSLGYGEMQGNYFSNPLPAEEAGLLLSRENDWSGPLWQLSQK</sequence>
<evidence type="ECO:0000256" key="8">
    <source>
        <dbReference type="ARBA" id="ARBA00022840"/>
    </source>
</evidence>
<organism evidence="17 18">
    <name type="scientific">Geotalea daltonii (strain DSM 22248 / JCM 15807 / FRC-32)</name>
    <name type="common">Geobacter daltonii</name>
    <dbReference type="NCBI Taxonomy" id="316067"/>
    <lineage>
        <taxon>Bacteria</taxon>
        <taxon>Pseudomonadati</taxon>
        <taxon>Thermodesulfobacteriota</taxon>
        <taxon>Desulfuromonadia</taxon>
        <taxon>Geobacterales</taxon>
        <taxon>Geobacteraceae</taxon>
        <taxon>Geotalea</taxon>
    </lineage>
</organism>
<keyword evidence="8" id="KW-0067">ATP-binding</keyword>